<gene>
    <name evidence="2" type="ORF">UVI_02033070</name>
</gene>
<feature type="compositionally biased region" description="Basic and acidic residues" evidence="1">
    <location>
        <begin position="50"/>
        <end position="63"/>
    </location>
</feature>
<reference evidence="3" key="1">
    <citation type="journal article" date="2016" name="Genome Announc.">
        <title>Genome sequence of Ustilaginoidea virens IPU010, a rice pathogenic fungus causing false smut.</title>
        <authorList>
            <person name="Kumagai T."/>
            <person name="Ishii T."/>
            <person name="Terai G."/>
            <person name="Umemura M."/>
            <person name="Machida M."/>
            <person name="Asai K."/>
        </authorList>
    </citation>
    <scope>NUCLEOTIDE SEQUENCE [LARGE SCALE GENOMIC DNA]</scope>
    <source>
        <strain evidence="3">IPU010</strain>
    </source>
</reference>
<feature type="compositionally biased region" description="Polar residues" evidence="1">
    <location>
        <begin position="76"/>
        <end position="87"/>
    </location>
</feature>
<proteinExistence type="predicted"/>
<sequence>MLLATVNELLANLRHAAGRTLDPRLLAVTSPSVPPAIRELLQIPETTSPEPRRPVRQRFDSNGRRLPAGPAPPRSWVSTRPAQDSSPIESLSRSLRVSYSSLSQITLPGTSLPGPGSLIDIALRRLAVDWDFHRVYNQHHLYFVPNHLKSALIRYVGVASDGGASLADLKTILLPPDGIYRDGILPAREPRSNPEITNLDLSASIGRSLRLSEVLDLLFSETKRDDPPVEEPQDSWETDESSPSPPRLLLPNLTHLSLTLDPRSARDVSWKQLLTLSGKLRTITHLSLAYWPQPCLNPRAKYATISSPQCRSIPYAGTNIYSHSLDHDWSEALLVLRMLSNSFYNLEFLDLTGCAAWFEALRLQDAHDFVDWSGSWGKVTLLRLHVGWSPGADAMRSDKNAHAAAVDTAQGVEKHIRAMRAGKGRFIHVERDVSEDRVA</sequence>
<protein>
    <recommendedName>
        <fullName evidence="4">Tafazzin</fullName>
    </recommendedName>
</protein>
<dbReference type="Proteomes" id="UP000054053">
    <property type="component" value="Unassembled WGS sequence"/>
</dbReference>
<dbReference type="AlphaFoldDB" id="A0A1B5L459"/>
<feature type="compositionally biased region" description="Acidic residues" evidence="1">
    <location>
        <begin position="228"/>
        <end position="240"/>
    </location>
</feature>
<feature type="region of interest" description="Disordered" evidence="1">
    <location>
        <begin position="43"/>
        <end position="87"/>
    </location>
</feature>
<evidence type="ECO:0000256" key="1">
    <source>
        <dbReference type="SAM" id="MobiDB-lite"/>
    </source>
</evidence>
<evidence type="ECO:0000313" key="2">
    <source>
        <dbReference type="EMBL" id="GAO18304.1"/>
    </source>
</evidence>
<organism evidence="2 3">
    <name type="scientific">Ustilaginoidea virens</name>
    <name type="common">Rice false smut fungus</name>
    <name type="synonym">Villosiclava virens</name>
    <dbReference type="NCBI Taxonomy" id="1159556"/>
    <lineage>
        <taxon>Eukaryota</taxon>
        <taxon>Fungi</taxon>
        <taxon>Dikarya</taxon>
        <taxon>Ascomycota</taxon>
        <taxon>Pezizomycotina</taxon>
        <taxon>Sordariomycetes</taxon>
        <taxon>Hypocreomycetidae</taxon>
        <taxon>Hypocreales</taxon>
        <taxon>Clavicipitaceae</taxon>
        <taxon>Ustilaginoidea</taxon>
    </lineage>
</organism>
<evidence type="ECO:0000313" key="3">
    <source>
        <dbReference type="Proteomes" id="UP000054053"/>
    </source>
</evidence>
<accession>A0A1B5L459</accession>
<evidence type="ECO:0008006" key="4">
    <source>
        <dbReference type="Google" id="ProtNLM"/>
    </source>
</evidence>
<comment type="caution">
    <text evidence="2">The sequence shown here is derived from an EMBL/GenBank/DDBJ whole genome shotgun (WGS) entry which is preliminary data.</text>
</comment>
<feature type="region of interest" description="Disordered" evidence="1">
    <location>
        <begin position="222"/>
        <end position="247"/>
    </location>
</feature>
<name>A0A1B5L459_USTVR</name>
<dbReference type="EMBL" id="BBTG02000015">
    <property type="protein sequence ID" value="GAO18304.1"/>
    <property type="molecule type" value="Genomic_DNA"/>
</dbReference>